<dbReference type="EMBL" id="UAWN01000002">
    <property type="protein sequence ID" value="SQC05941.1"/>
    <property type="molecule type" value="Genomic_DNA"/>
</dbReference>
<reference evidence="4 9" key="5">
    <citation type="submission" date="2020-02" db="EMBL/GenBank/DDBJ databases">
        <title>Klebsiella pneumoniae genome sequencing and assembly.</title>
        <authorList>
            <person name="Starkova P.S."/>
            <person name="Sulyan O.S."/>
            <person name="Likholetova D.V."/>
            <person name="Ageevets V.A."/>
            <person name="Lazareva I.V."/>
            <person name="Sopova J.V."/>
            <person name="Sidorenko S.V."/>
        </authorList>
    </citation>
    <scope>NUCLEOTIDE SEQUENCE [LARGE SCALE GENOMIC DNA]</scope>
    <source>
        <strain evidence="4 9">2429</strain>
    </source>
</reference>
<dbReference type="Proteomes" id="UP000485085">
    <property type="component" value="Unassembled WGS sequence"/>
</dbReference>
<dbReference type="EMBL" id="WJVL01000027">
    <property type="protein sequence ID" value="MRJ99247.1"/>
    <property type="molecule type" value="Genomic_DNA"/>
</dbReference>
<dbReference type="EMBL" id="JAAKYD010000025">
    <property type="protein sequence ID" value="NGN74934.1"/>
    <property type="molecule type" value="Genomic_DNA"/>
</dbReference>
<evidence type="ECO:0000313" key="2">
    <source>
        <dbReference type="EMBL" id="MSS34650.1"/>
    </source>
</evidence>
<evidence type="ECO:0000313" key="1">
    <source>
        <dbReference type="EMBL" id="MRJ99247.1"/>
    </source>
</evidence>
<sequence length="161" mass="17954">MAEPVESGKPLGTFLRKVRRQDGSFTARKLTLDGIPGNGHKLYGWLKATADSLLPVPGQGRALPLRLSMEIPTEYRDRAVNGSSDKVTHVHETKKQKKMTHTGTVTECYQPRLVRLRETSSQWVSECGLRFRKSTGAAVGSGVWSSRHRDLSSIREIQPNK</sequence>
<proteinExistence type="predicted"/>
<organism evidence="5 6">
    <name type="scientific">Klebsiella pneumoniae</name>
    <dbReference type="NCBI Taxonomy" id="573"/>
    <lineage>
        <taxon>Bacteria</taxon>
        <taxon>Pseudomonadati</taxon>
        <taxon>Pseudomonadota</taxon>
        <taxon>Gammaproteobacteria</taxon>
        <taxon>Enterobacterales</taxon>
        <taxon>Enterobacteriaceae</taxon>
        <taxon>Klebsiella/Raoultella group</taxon>
        <taxon>Klebsiella</taxon>
        <taxon>Klebsiella pneumoniae complex</taxon>
    </lineage>
</organism>
<dbReference type="Proteomes" id="UP000468995">
    <property type="component" value="Unassembled WGS sequence"/>
</dbReference>
<evidence type="ECO:0000313" key="5">
    <source>
        <dbReference type="EMBL" id="SQC05941.1"/>
    </source>
</evidence>
<evidence type="ECO:0000313" key="9">
    <source>
        <dbReference type="Proteomes" id="UP000479475"/>
    </source>
</evidence>
<evidence type="ECO:0000313" key="4">
    <source>
        <dbReference type="EMBL" id="NGN74934.1"/>
    </source>
</evidence>
<dbReference type="RefSeq" id="WP_011154565.1">
    <property type="nucleotide sequence ID" value="NZ_AP019549.1"/>
</dbReference>
<dbReference type="EMBL" id="WNPO01000035">
    <property type="protein sequence ID" value="MUA41896.1"/>
    <property type="molecule type" value="Genomic_DNA"/>
</dbReference>
<dbReference type="Proteomes" id="UP000251088">
    <property type="component" value="Unassembled WGS sequence"/>
</dbReference>
<dbReference type="Proteomes" id="UP000441029">
    <property type="component" value="Unassembled WGS sequence"/>
</dbReference>
<dbReference type="GeneID" id="40044817"/>
<accession>A0A2X3BYT2</accession>
<evidence type="ECO:0000313" key="3">
    <source>
        <dbReference type="EMBL" id="MUA41896.1"/>
    </source>
</evidence>
<protein>
    <submittedName>
        <fullName evidence="5">Uncharacterized protein</fullName>
    </submittedName>
</protein>
<name>A0A2X3BYT2_KLEPN</name>
<evidence type="ECO:0000313" key="6">
    <source>
        <dbReference type="Proteomes" id="UP000251088"/>
    </source>
</evidence>
<reference evidence="2 8" key="2">
    <citation type="submission" date="2019-07" db="EMBL/GenBank/DDBJ databases">
        <title>Genome sequence of OXA-232-producing Klebsiella pneumoniae ST23 from septicemic neonate.</title>
        <authorList>
            <person name="Mukherjee S."/>
            <person name="Naha S."/>
            <person name="Bhadury P."/>
            <person name="Basu S."/>
        </authorList>
    </citation>
    <scope>NUCLEOTIDE SEQUENCE [LARGE SCALE GENOMIC DNA]</scope>
    <source>
        <strain evidence="2 8">EN5275</strain>
    </source>
</reference>
<dbReference type="Proteomes" id="UP000479475">
    <property type="component" value="Unassembled WGS sequence"/>
</dbReference>
<evidence type="ECO:0000313" key="7">
    <source>
        <dbReference type="Proteomes" id="UP000441029"/>
    </source>
</evidence>
<evidence type="ECO:0000313" key="8">
    <source>
        <dbReference type="Proteomes" id="UP000468995"/>
    </source>
</evidence>
<dbReference type="EMBL" id="VINI01000047">
    <property type="protein sequence ID" value="MSS34650.1"/>
    <property type="molecule type" value="Genomic_DNA"/>
</dbReference>
<gene>
    <name evidence="2" type="ORF">FME62_28320</name>
    <name evidence="4" type="ORF">G4V31_22800</name>
    <name evidence="1" type="ORF">GJJ01_25335</name>
    <name evidence="3" type="ORF">GNF00_18785</name>
    <name evidence="5" type="ORF">NCTC9128_00526</name>
</gene>
<dbReference type="AlphaFoldDB" id="A0A2X3BYT2"/>
<reference evidence="5 6" key="1">
    <citation type="submission" date="2018-06" db="EMBL/GenBank/DDBJ databases">
        <authorList>
            <consortium name="Pathogen Informatics"/>
            <person name="Doyle S."/>
        </authorList>
    </citation>
    <scope>NUCLEOTIDE SEQUENCE [LARGE SCALE GENOMIC DNA]</scope>
    <source>
        <strain evidence="5 6">NCTC9128</strain>
    </source>
</reference>
<reference evidence="3 10" key="3">
    <citation type="submission" date="2019-11" db="EMBL/GenBank/DDBJ databases">
        <title>Emergence of a novel subclone of carbapenem-resistant Klebsiella pneumoniae ST11 with enhanced virulence and transmissibility: a molecular epidemiological, clinical, genomic study.</title>
        <authorList>
            <person name="Zhou K."/>
        </authorList>
    </citation>
    <scope>NUCLEOTIDE SEQUENCE [LARGE SCALE GENOMIC DNA]</scope>
    <source>
        <strain evidence="3 10">KP_38044</strain>
    </source>
</reference>
<evidence type="ECO:0000313" key="10">
    <source>
        <dbReference type="Proteomes" id="UP000485085"/>
    </source>
</evidence>
<reference evidence="1 7" key="4">
    <citation type="submission" date="2019-11" db="EMBL/GenBank/DDBJ databases">
        <title>Molecular typing, antibiotic resistance determination and virulence profiling for 36 multidrug-resistant clinical Klebsiella pneumoniae isolates using second- and third-generation sequencing.</title>
        <authorList>
            <person name="Shelenkov A."/>
            <person name="Mikhaylova Y."/>
            <person name="Yanushevich Y."/>
            <person name="Samoilov A."/>
            <person name="Petrova L."/>
            <person name="Fomina V."/>
            <person name="Gusarov V."/>
            <person name="Zamyatin M."/>
            <person name="Shagin D."/>
        </authorList>
    </citation>
    <scope>NUCLEOTIDE SEQUENCE [LARGE SCALE GENOMIC DNA]</scope>
    <source>
        <strain evidence="1 7">CriePir226</strain>
    </source>
</reference>